<dbReference type="EMBL" id="QSHZ01000041">
    <property type="protein sequence ID" value="RHC49633.1"/>
    <property type="molecule type" value="Genomic_DNA"/>
</dbReference>
<organism evidence="5 6">
    <name type="scientific">Enterocloster bolteae</name>
    <dbReference type="NCBI Taxonomy" id="208479"/>
    <lineage>
        <taxon>Bacteria</taxon>
        <taxon>Bacillati</taxon>
        <taxon>Bacillota</taxon>
        <taxon>Clostridia</taxon>
        <taxon>Lachnospirales</taxon>
        <taxon>Lachnospiraceae</taxon>
        <taxon>Enterocloster</taxon>
    </lineage>
</organism>
<comment type="caution">
    <text evidence="5">The sequence shown here is derived from an EMBL/GenBank/DDBJ whole genome shotgun (WGS) entry which is preliminary data.</text>
</comment>
<proteinExistence type="predicted"/>
<evidence type="ECO:0000313" key="7">
    <source>
        <dbReference type="Proteomes" id="UP000284543"/>
    </source>
</evidence>
<dbReference type="Proteomes" id="UP000283975">
    <property type="component" value="Unassembled WGS sequence"/>
</dbReference>
<evidence type="ECO:0000313" key="6">
    <source>
        <dbReference type="Proteomes" id="UP000283975"/>
    </source>
</evidence>
<protein>
    <submittedName>
        <fullName evidence="5">DeoR family transcriptional regulator</fullName>
    </submittedName>
</protein>
<dbReference type="InterPro" id="IPR001034">
    <property type="entry name" value="DeoR_HTH"/>
</dbReference>
<evidence type="ECO:0000313" key="4">
    <source>
        <dbReference type="EMBL" id="RGV72114.1"/>
    </source>
</evidence>
<name>A0A414AKJ2_9FIRM</name>
<feature type="domain" description="HTH deoR-type" evidence="3">
    <location>
        <begin position="20"/>
        <end position="37"/>
    </location>
</feature>
<keyword evidence="2" id="KW-0804">Transcription</keyword>
<dbReference type="AlphaFoldDB" id="A0A414AKJ2"/>
<dbReference type="GO" id="GO:0003700">
    <property type="term" value="F:DNA-binding transcription factor activity"/>
    <property type="evidence" value="ECO:0007669"/>
    <property type="project" value="InterPro"/>
</dbReference>
<evidence type="ECO:0000313" key="5">
    <source>
        <dbReference type="EMBL" id="RHC49633.1"/>
    </source>
</evidence>
<accession>A0A414AKJ2</accession>
<sequence length="37" mass="4469">MFRGDWEVTIKIVFVQKQDELGVSLITIRRDLQYLEE</sequence>
<dbReference type="EMBL" id="QRZM01000016">
    <property type="protein sequence ID" value="RGV72114.1"/>
    <property type="molecule type" value="Genomic_DNA"/>
</dbReference>
<evidence type="ECO:0000259" key="3">
    <source>
        <dbReference type="Pfam" id="PF08220"/>
    </source>
</evidence>
<evidence type="ECO:0000256" key="2">
    <source>
        <dbReference type="ARBA" id="ARBA00023163"/>
    </source>
</evidence>
<dbReference type="Pfam" id="PF08220">
    <property type="entry name" value="HTH_DeoR"/>
    <property type="match status" value="1"/>
</dbReference>
<keyword evidence="1" id="KW-0805">Transcription regulation</keyword>
<dbReference type="Proteomes" id="UP000284543">
    <property type="component" value="Unassembled WGS sequence"/>
</dbReference>
<reference evidence="6 7" key="1">
    <citation type="submission" date="2018-08" db="EMBL/GenBank/DDBJ databases">
        <title>A genome reference for cultivated species of the human gut microbiota.</title>
        <authorList>
            <person name="Zou Y."/>
            <person name="Xue W."/>
            <person name="Luo G."/>
        </authorList>
    </citation>
    <scope>NUCLEOTIDE SEQUENCE [LARGE SCALE GENOMIC DNA]</scope>
    <source>
        <strain evidence="4 7">AF14-18</strain>
        <strain evidence="5 6">AM35-14</strain>
    </source>
</reference>
<gene>
    <name evidence="5" type="ORF">DW839_27180</name>
    <name evidence="4" type="ORF">DWW02_25270</name>
</gene>
<evidence type="ECO:0000256" key="1">
    <source>
        <dbReference type="ARBA" id="ARBA00023015"/>
    </source>
</evidence>